<evidence type="ECO:0000256" key="2">
    <source>
        <dbReference type="ARBA" id="ARBA00023002"/>
    </source>
</evidence>
<reference evidence="3 4" key="1">
    <citation type="submission" date="2021-04" db="EMBL/GenBank/DDBJ databases">
        <authorList>
            <person name="Pira H."/>
            <person name="Risdian C."/>
            <person name="Wink J."/>
        </authorList>
    </citation>
    <scope>NUCLEOTIDE SEQUENCE [LARGE SCALE GENOMIC DNA]</scope>
    <source>
        <strain evidence="3 4">WHA3</strain>
    </source>
</reference>
<keyword evidence="2" id="KW-0560">Oxidoreductase</keyword>
<dbReference type="Pfam" id="PF13561">
    <property type="entry name" value="adh_short_C2"/>
    <property type="match status" value="1"/>
</dbReference>
<proteinExistence type="predicted"/>
<protein>
    <submittedName>
        <fullName evidence="3">SDR family oxidoreductase</fullName>
    </submittedName>
</protein>
<dbReference type="InterPro" id="IPR045017">
    <property type="entry name" value="DECR2-like"/>
</dbReference>
<gene>
    <name evidence="3" type="ORF">KCG44_10630</name>
</gene>
<dbReference type="InterPro" id="IPR002347">
    <property type="entry name" value="SDR_fam"/>
</dbReference>
<dbReference type="PANTHER" id="PTHR43296:SF2">
    <property type="entry name" value="PEROXISOMAL 2,4-DIENOYL-COA REDUCTASE [(3E)-ENOYL-COA-PRODUCING]"/>
    <property type="match status" value="1"/>
</dbReference>
<dbReference type="Proteomes" id="UP000722336">
    <property type="component" value="Unassembled WGS sequence"/>
</dbReference>
<name>A0ABS6SHB6_9SPHN</name>
<comment type="caution">
    <text evidence="3">The sequence shown here is derived from an EMBL/GenBank/DDBJ whole genome shotgun (WGS) entry which is preliminary data.</text>
</comment>
<sequence length="303" mass="31858">MVMTVFRDDAMKGERILVTGGGTGLGRSMAEAFMRLGADVIIWGRRGGVLEEAAAEMREASGSTCTAMSVDIRNAGAIDEAMQDIFDRGTLTGLVNNAAGNFVSPTERLSPNAFNAIASIVAHGTFNTTVAAGRRWIEGGHKGSILSIVTTWVWSGGPFTVPSAMSKAGVAAMTKSLAVEWGPKGIRANAIAPGPFPTKGAWDRLMPEPLMRKIGAEGENRDGTAGIPMGRVGDHAELTNLASFMMMPGCEYLTGEVIALDGGQWLNTAGTFSNLSALDDADWDMISAGIKATNAEDRKARTT</sequence>
<keyword evidence="4" id="KW-1185">Reference proteome</keyword>
<evidence type="ECO:0000256" key="1">
    <source>
        <dbReference type="ARBA" id="ARBA00022857"/>
    </source>
</evidence>
<organism evidence="3 4">
    <name type="scientific">Pacificimonas pallii</name>
    <dbReference type="NCBI Taxonomy" id="2827236"/>
    <lineage>
        <taxon>Bacteria</taxon>
        <taxon>Pseudomonadati</taxon>
        <taxon>Pseudomonadota</taxon>
        <taxon>Alphaproteobacteria</taxon>
        <taxon>Sphingomonadales</taxon>
        <taxon>Sphingosinicellaceae</taxon>
        <taxon>Pacificimonas</taxon>
    </lineage>
</organism>
<accession>A0ABS6SHB6</accession>
<dbReference type="EMBL" id="JAGSPA010000003">
    <property type="protein sequence ID" value="MBV7257237.1"/>
    <property type="molecule type" value="Genomic_DNA"/>
</dbReference>
<evidence type="ECO:0000313" key="3">
    <source>
        <dbReference type="EMBL" id="MBV7257237.1"/>
    </source>
</evidence>
<evidence type="ECO:0000313" key="4">
    <source>
        <dbReference type="Proteomes" id="UP000722336"/>
    </source>
</evidence>
<dbReference type="PANTHER" id="PTHR43296">
    <property type="entry name" value="PEROXISOMAL 2,4-DIENOYL-COA REDUCTASE"/>
    <property type="match status" value="1"/>
</dbReference>
<keyword evidence="1" id="KW-0521">NADP</keyword>